<sequence length="361" mass="40028">MLPPTILSAALVVLWSAVGLCALSPCKNPQVRREWRAFSTDEKAEWIRAVKCLSTLPHNPALAPSVDPSDSVIPPVNASSSYYDDIVYMHMDLSTRVHFTGYFLPWHRWYVHVFERSLEHKCGYRGVSPYWNWTIDAPDFYESSFWDGSDPVSGLGGWGDPNSDWRVPDGAFSTMRVSYPSPHTVRRDYTYQPFDESNPLFPQPLLIGNASFSASVIKAILGTSAGDYKGFQTMLEAPEGPHGGVHVTVDGDLGGTCPENAPSNCVGGPKWSPNDPLFWMHHAMVDKIWYNWQQLDPRNANSFFGGASEPTDNLTIYDEYPNGGPPFLTVNSTMPADGMFPVLTIGDVLNTTGGVLCYVYE</sequence>
<feature type="domain" description="Tyrosinase copper-binding" evidence="5">
    <location>
        <begin position="275"/>
        <end position="286"/>
    </location>
</feature>
<dbReference type="Proteomes" id="UP000759537">
    <property type="component" value="Unassembled WGS sequence"/>
</dbReference>
<gene>
    <name evidence="6" type="ORF">DFH94DRAFT_87906</name>
</gene>
<feature type="signal peptide" evidence="3">
    <location>
        <begin position="1"/>
        <end position="22"/>
    </location>
</feature>
<dbReference type="PRINTS" id="PR00092">
    <property type="entry name" value="TYROSINASE"/>
</dbReference>
<accession>A0A9P5MSK9</accession>
<dbReference type="Pfam" id="PF00264">
    <property type="entry name" value="Tyrosinase"/>
    <property type="match status" value="1"/>
</dbReference>
<evidence type="ECO:0000313" key="6">
    <source>
        <dbReference type="EMBL" id="KAF8477673.1"/>
    </source>
</evidence>
<evidence type="ECO:0000256" key="1">
    <source>
        <dbReference type="ARBA" id="ARBA00022723"/>
    </source>
</evidence>
<dbReference type="InterPro" id="IPR050316">
    <property type="entry name" value="Tyrosinase/Hemocyanin"/>
</dbReference>
<feature type="domain" description="Tyrosinase copper-binding" evidence="4">
    <location>
        <begin position="98"/>
        <end position="115"/>
    </location>
</feature>
<reference evidence="6" key="1">
    <citation type="submission" date="2019-10" db="EMBL/GenBank/DDBJ databases">
        <authorList>
            <consortium name="DOE Joint Genome Institute"/>
            <person name="Kuo A."/>
            <person name="Miyauchi S."/>
            <person name="Kiss E."/>
            <person name="Drula E."/>
            <person name="Kohler A."/>
            <person name="Sanchez-Garcia M."/>
            <person name="Andreopoulos B."/>
            <person name="Barry K.W."/>
            <person name="Bonito G."/>
            <person name="Buee M."/>
            <person name="Carver A."/>
            <person name="Chen C."/>
            <person name="Cichocki N."/>
            <person name="Clum A."/>
            <person name="Culley D."/>
            <person name="Crous P.W."/>
            <person name="Fauchery L."/>
            <person name="Girlanda M."/>
            <person name="Hayes R."/>
            <person name="Keri Z."/>
            <person name="LaButti K."/>
            <person name="Lipzen A."/>
            <person name="Lombard V."/>
            <person name="Magnuson J."/>
            <person name="Maillard F."/>
            <person name="Morin E."/>
            <person name="Murat C."/>
            <person name="Nolan M."/>
            <person name="Ohm R."/>
            <person name="Pangilinan J."/>
            <person name="Pereira M."/>
            <person name="Perotto S."/>
            <person name="Peter M."/>
            <person name="Riley R."/>
            <person name="Sitrit Y."/>
            <person name="Stielow B."/>
            <person name="Szollosi G."/>
            <person name="Zifcakova L."/>
            <person name="Stursova M."/>
            <person name="Spatafora J.W."/>
            <person name="Tedersoo L."/>
            <person name="Vaario L.-M."/>
            <person name="Yamada A."/>
            <person name="Yan M."/>
            <person name="Wang P."/>
            <person name="Xu J."/>
            <person name="Bruns T."/>
            <person name="Baldrian P."/>
            <person name="Vilgalys R."/>
            <person name="Henrissat B."/>
            <person name="Grigoriev I.V."/>
            <person name="Hibbett D."/>
            <person name="Nagy L.G."/>
            <person name="Martin F.M."/>
        </authorList>
    </citation>
    <scope>NUCLEOTIDE SEQUENCE</scope>
    <source>
        <strain evidence="6">Prilba</strain>
    </source>
</reference>
<dbReference type="GO" id="GO:0016491">
    <property type="term" value="F:oxidoreductase activity"/>
    <property type="evidence" value="ECO:0007669"/>
    <property type="project" value="InterPro"/>
</dbReference>
<reference evidence="6" key="2">
    <citation type="journal article" date="2020" name="Nat. Commun.">
        <title>Large-scale genome sequencing of mycorrhizal fungi provides insights into the early evolution of symbiotic traits.</title>
        <authorList>
            <person name="Miyauchi S."/>
            <person name="Kiss E."/>
            <person name="Kuo A."/>
            <person name="Drula E."/>
            <person name="Kohler A."/>
            <person name="Sanchez-Garcia M."/>
            <person name="Morin E."/>
            <person name="Andreopoulos B."/>
            <person name="Barry K.W."/>
            <person name="Bonito G."/>
            <person name="Buee M."/>
            <person name="Carver A."/>
            <person name="Chen C."/>
            <person name="Cichocki N."/>
            <person name="Clum A."/>
            <person name="Culley D."/>
            <person name="Crous P.W."/>
            <person name="Fauchery L."/>
            <person name="Girlanda M."/>
            <person name="Hayes R.D."/>
            <person name="Keri Z."/>
            <person name="LaButti K."/>
            <person name="Lipzen A."/>
            <person name="Lombard V."/>
            <person name="Magnuson J."/>
            <person name="Maillard F."/>
            <person name="Murat C."/>
            <person name="Nolan M."/>
            <person name="Ohm R.A."/>
            <person name="Pangilinan J."/>
            <person name="Pereira M.F."/>
            <person name="Perotto S."/>
            <person name="Peter M."/>
            <person name="Pfister S."/>
            <person name="Riley R."/>
            <person name="Sitrit Y."/>
            <person name="Stielow J.B."/>
            <person name="Szollosi G."/>
            <person name="Zifcakova L."/>
            <person name="Stursova M."/>
            <person name="Spatafora J.W."/>
            <person name="Tedersoo L."/>
            <person name="Vaario L.M."/>
            <person name="Yamada A."/>
            <person name="Yan M."/>
            <person name="Wang P."/>
            <person name="Xu J."/>
            <person name="Bruns T."/>
            <person name="Baldrian P."/>
            <person name="Vilgalys R."/>
            <person name="Dunand C."/>
            <person name="Henrissat B."/>
            <person name="Grigoriev I.V."/>
            <person name="Hibbett D."/>
            <person name="Nagy L.G."/>
            <person name="Martin F.M."/>
        </authorList>
    </citation>
    <scope>NUCLEOTIDE SEQUENCE</scope>
    <source>
        <strain evidence="6">Prilba</strain>
    </source>
</reference>
<evidence type="ECO:0000259" key="4">
    <source>
        <dbReference type="PROSITE" id="PS00497"/>
    </source>
</evidence>
<evidence type="ECO:0000256" key="2">
    <source>
        <dbReference type="ARBA" id="ARBA00023008"/>
    </source>
</evidence>
<dbReference type="PANTHER" id="PTHR11474:SF126">
    <property type="entry name" value="TYROSINASE-LIKE PROTEIN TYR-1-RELATED"/>
    <property type="match status" value="1"/>
</dbReference>
<dbReference type="EMBL" id="WHVB01000013">
    <property type="protein sequence ID" value="KAF8477673.1"/>
    <property type="molecule type" value="Genomic_DNA"/>
</dbReference>
<dbReference type="InterPro" id="IPR002227">
    <property type="entry name" value="Tyrosinase_Cu-bd"/>
</dbReference>
<dbReference type="AlphaFoldDB" id="A0A9P5MSK9"/>
<dbReference type="Gene3D" id="1.10.1280.10">
    <property type="entry name" value="Di-copper center containing domain from catechol oxidase"/>
    <property type="match status" value="1"/>
</dbReference>
<proteinExistence type="predicted"/>
<protein>
    <submittedName>
        <fullName evidence="6">Di-copper centre-containing protein</fullName>
    </submittedName>
</protein>
<dbReference type="InterPro" id="IPR008922">
    <property type="entry name" value="Di-copper_centre_dom_sf"/>
</dbReference>
<evidence type="ECO:0000259" key="5">
    <source>
        <dbReference type="PROSITE" id="PS00498"/>
    </source>
</evidence>
<feature type="chain" id="PRO_5040353464" evidence="3">
    <location>
        <begin position="23"/>
        <end position="361"/>
    </location>
</feature>
<keyword evidence="7" id="KW-1185">Reference proteome</keyword>
<evidence type="ECO:0000256" key="3">
    <source>
        <dbReference type="SAM" id="SignalP"/>
    </source>
</evidence>
<organism evidence="6 7">
    <name type="scientific">Russula ochroleuca</name>
    <dbReference type="NCBI Taxonomy" id="152965"/>
    <lineage>
        <taxon>Eukaryota</taxon>
        <taxon>Fungi</taxon>
        <taxon>Dikarya</taxon>
        <taxon>Basidiomycota</taxon>
        <taxon>Agaricomycotina</taxon>
        <taxon>Agaricomycetes</taxon>
        <taxon>Russulales</taxon>
        <taxon>Russulaceae</taxon>
        <taxon>Russula</taxon>
    </lineage>
</organism>
<evidence type="ECO:0000313" key="7">
    <source>
        <dbReference type="Proteomes" id="UP000759537"/>
    </source>
</evidence>
<keyword evidence="3" id="KW-0732">Signal</keyword>
<name>A0A9P5MSK9_9AGAM</name>
<dbReference type="PROSITE" id="PS00498">
    <property type="entry name" value="TYROSINASE_2"/>
    <property type="match status" value="1"/>
</dbReference>
<keyword evidence="1" id="KW-0479">Metal-binding</keyword>
<keyword evidence="2" id="KW-0186">Copper</keyword>
<dbReference type="GO" id="GO:0046872">
    <property type="term" value="F:metal ion binding"/>
    <property type="evidence" value="ECO:0007669"/>
    <property type="project" value="UniProtKB-KW"/>
</dbReference>
<dbReference type="SUPFAM" id="SSF48056">
    <property type="entry name" value="Di-copper centre-containing domain"/>
    <property type="match status" value="1"/>
</dbReference>
<dbReference type="PROSITE" id="PS00497">
    <property type="entry name" value="TYROSINASE_1"/>
    <property type="match status" value="1"/>
</dbReference>
<dbReference type="OrthoDB" id="6132182at2759"/>
<comment type="caution">
    <text evidence="6">The sequence shown here is derived from an EMBL/GenBank/DDBJ whole genome shotgun (WGS) entry which is preliminary data.</text>
</comment>
<dbReference type="PANTHER" id="PTHR11474">
    <property type="entry name" value="TYROSINASE FAMILY MEMBER"/>
    <property type="match status" value="1"/>
</dbReference>